<dbReference type="GO" id="GO:0031509">
    <property type="term" value="P:subtelomeric heterochromatin formation"/>
    <property type="evidence" value="ECO:0007669"/>
    <property type="project" value="EnsemblFungi"/>
</dbReference>
<sequence>MKQDEQLPIDDESNKRSLRSTMDLKSHEQVSNGPIKIQVSSNNVDDNIDFNPAIAALRKAKRIVIVTGAGISCGAGIPDFRSSDGLFSSLRSEYKLNCSGKELFDGAVYRDLKSVNIFHEMIKKLHELSDNAVPTDFHYFLSKLAKDSKLLRLYTQNIDFLETRLEGLQTCTPLPQSAPWPTSIPLHGTLEVARCTRCPFVRPFHPDLFEKDGLTACPECRTQNEVRRIAGKRLIMEGCLRPRIVLYNEGHPDSEAIGAVCSQDLKSRPDCLIVAGTSCKIPGVKRIIKEMSNSVHRQKGSVIWLNHDAPTKEFANLCDIIIEGDCQTAIRIMKPSLEASRWKPKVHSTTTSVAKKRTSGQAKLTATTKITKTESPAKKVKKERSPLESINKVMKPVEMLERGVKPEVEYSDFSKRS</sequence>
<dbReference type="Pfam" id="PF02146">
    <property type="entry name" value="SIR2"/>
    <property type="match status" value="1"/>
</dbReference>
<dbReference type="Gene3D" id="3.30.1600.10">
    <property type="entry name" value="SIR2/SIRT2 'Small Domain"/>
    <property type="match status" value="1"/>
</dbReference>
<dbReference type="GO" id="GO:0005721">
    <property type="term" value="C:pericentric heterochromatin"/>
    <property type="evidence" value="ECO:0007669"/>
    <property type="project" value="EnsemblFungi"/>
</dbReference>
<dbReference type="GO" id="GO:0140765">
    <property type="term" value="F:histone H3K56 deacetylase activity, NAD-dependent"/>
    <property type="evidence" value="ECO:0007669"/>
    <property type="project" value="EnsemblFungi"/>
</dbReference>
<dbReference type="GO" id="GO:0140861">
    <property type="term" value="P:DNA repair-dependent chromatin remodeling"/>
    <property type="evidence" value="ECO:0007669"/>
    <property type="project" value="EnsemblFungi"/>
</dbReference>
<evidence type="ECO:0000256" key="2">
    <source>
        <dbReference type="ARBA" id="ARBA00022679"/>
    </source>
</evidence>
<dbReference type="PANTHER" id="PTHR11085:SF15">
    <property type="entry name" value="NAD-DEPENDENT HISTONE DEACETYLASE HST4"/>
    <property type="match status" value="1"/>
</dbReference>
<dbReference type="InterPro" id="IPR029035">
    <property type="entry name" value="DHS-like_NAD/FAD-binding_dom"/>
</dbReference>
<feature type="binding site" evidence="4">
    <location>
        <position position="198"/>
    </location>
    <ligand>
        <name>Zn(2+)</name>
        <dbReference type="ChEBI" id="CHEBI:29105"/>
    </ligand>
</feature>
<keyword evidence="4" id="KW-0479">Metal-binding</keyword>
<dbReference type="VEuPathDB" id="FungiDB:SOCG_04342"/>
<dbReference type="Proteomes" id="UP000016088">
    <property type="component" value="Unassembled WGS sequence"/>
</dbReference>
<comment type="similarity">
    <text evidence="1">Belongs to the sirtuin family. Class I subfamily.</text>
</comment>
<dbReference type="GeneID" id="25033306"/>
<dbReference type="OMA" id="QLHGSIN"/>
<feature type="binding site" evidence="4">
    <location>
        <position position="195"/>
    </location>
    <ligand>
        <name>Zn(2+)</name>
        <dbReference type="ChEBI" id="CHEBI:29105"/>
    </ligand>
</feature>
<dbReference type="InterPro" id="IPR050134">
    <property type="entry name" value="NAD-dep_sirtuin_deacylases"/>
</dbReference>
<keyword evidence="2" id="KW-0808">Transferase</keyword>
<dbReference type="PROSITE" id="PS50305">
    <property type="entry name" value="SIRTUIN"/>
    <property type="match status" value="1"/>
</dbReference>
<evidence type="ECO:0000259" key="6">
    <source>
        <dbReference type="PROSITE" id="PS50305"/>
    </source>
</evidence>
<dbReference type="HOGENOM" id="CLU_021544_1_2_1"/>
<feature type="binding site" evidence="4">
    <location>
        <position position="217"/>
    </location>
    <ligand>
        <name>Zn(2+)</name>
        <dbReference type="ChEBI" id="CHEBI:29105"/>
    </ligand>
</feature>
<dbReference type="eggNOG" id="KOG2684">
    <property type="taxonomic scope" value="Eukaryota"/>
</dbReference>
<gene>
    <name evidence="7" type="ORF">SOCG_04342</name>
</gene>
<dbReference type="GO" id="GO:0031508">
    <property type="term" value="P:pericentric heterochromatin formation"/>
    <property type="evidence" value="ECO:0007669"/>
    <property type="project" value="EnsemblFungi"/>
</dbReference>
<dbReference type="GO" id="GO:0000122">
    <property type="term" value="P:negative regulation of transcription by RNA polymerase II"/>
    <property type="evidence" value="ECO:0007669"/>
    <property type="project" value="EnsemblFungi"/>
</dbReference>
<evidence type="ECO:0000256" key="1">
    <source>
        <dbReference type="ARBA" id="ARBA00006924"/>
    </source>
</evidence>
<organism evidence="7 8">
    <name type="scientific">Schizosaccharomyces octosporus (strain yFS286)</name>
    <name type="common">Fission yeast</name>
    <name type="synonym">Octosporomyces octosporus</name>
    <dbReference type="NCBI Taxonomy" id="483514"/>
    <lineage>
        <taxon>Eukaryota</taxon>
        <taxon>Fungi</taxon>
        <taxon>Dikarya</taxon>
        <taxon>Ascomycota</taxon>
        <taxon>Taphrinomycotina</taxon>
        <taxon>Schizosaccharomycetes</taxon>
        <taxon>Schizosaccharomycetales</taxon>
        <taxon>Schizosaccharomycetaceae</taxon>
        <taxon>Schizosaccharomyces</taxon>
    </lineage>
</organism>
<feature type="active site" description="Proton acceptor" evidence="4">
    <location>
        <position position="187"/>
    </location>
</feature>
<evidence type="ECO:0000313" key="8">
    <source>
        <dbReference type="Proteomes" id="UP000016088"/>
    </source>
</evidence>
<reference evidence="7 8" key="1">
    <citation type="journal article" date="2011" name="Science">
        <title>Comparative functional genomics of the fission yeasts.</title>
        <authorList>
            <person name="Rhind N."/>
            <person name="Chen Z."/>
            <person name="Yassour M."/>
            <person name="Thompson D.A."/>
            <person name="Haas B.J."/>
            <person name="Habib N."/>
            <person name="Wapinski I."/>
            <person name="Roy S."/>
            <person name="Lin M.F."/>
            <person name="Heiman D.I."/>
            <person name="Young S.K."/>
            <person name="Furuya K."/>
            <person name="Guo Y."/>
            <person name="Pidoux A."/>
            <person name="Chen H.M."/>
            <person name="Robbertse B."/>
            <person name="Goldberg J.M."/>
            <person name="Aoki K."/>
            <person name="Bayne E.H."/>
            <person name="Berlin A.M."/>
            <person name="Desjardins C.A."/>
            <person name="Dobbs E."/>
            <person name="Dukaj L."/>
            <person name="Fan L."/>
            <person name="FitzGerald M.G."/>
            <person name="French C."/>
            <person name="Gujja S."/>
            <person name="Hansen K."/>
            <person name="Keifenheim D."/>
            <person name="Levin J.Z."/>
            <person name="Mosher R.A."/>
            <person name="Mueller C.A."/>
            <person name="Pfiffner J."/>
            <person name="Priest M."/>
            <person name="Russ C."/>
            <person name="Smialowska A."/>
            <person name="Swoboda P."/>
            <person name="Sykes S.M."/>
            <person name="Vaughn M."/>
            <person name="Vengrova S."/>
            <person name="Yoder R."/>
            <person name="Zeng Q."/>
            <person name="Allshire R."/>
            <person name="Baulcombe D."/>
            <person name="Birren B.W."/>
            <person name="Brown W."/>
            <person name="Ekwall K."/>
            <person name="Kellis M."/>
            <person name="Leatherwood J."/>
            <person name="Levin H."/>
            <person name="Margalit H."/>
            <person name="Martienssen R."/>
            <person name="Nieduszynski C.A."/>
            <person name="Spatafora J.W."/>
            <person name="Friedman N."/>
            <person name="Dalgaard J.Z."/>
            <person name="Baumann P."/>
            <person name="Niki H."/>
            <person name="Regev A."/>
            <person name="Nusbaum C."/>
        </authorList>
    </citation>
    <scope>NUCLEOTIDE SEQUENCE [LARGE SCALE GENOMIC DNA]</scope>
    <source>
        <strain evidence="8">yFS286</strain>
    </source>
</reference>
<feature type="domain" description="Deacetylase sirtuin-type" evidence="6">
    <location>
        <begin position="43"/>
        <end position="343"/>
    </location>
</feature>
<feature type="binding site" evidence="4">
    <location>
        <position position="220"/>
    </location>
    <ligand>
        <name>Zn(2+)</name>
        <dbReference type="ChEBI" id="CHEBI:29105"/>
    </ligand>
</feature>
<evidence type="ECO:0000313" key="7">
    <source>
        <dbReference type="EMBL" id="EPX70614.1"/>
    </source>
</evidence>
<dbReference type="GO" id="GO:0099115">
    <property type="term" value="C:chromosome, subtelomeric region"/>
    <property type="evidence" value="ECO:0007669"/>
    <property type="project" value="EnsemblFungi"/>
</dbReference>
<keyword evidence="3" id="KW-0520">NAD</keyword>
<dbReference type="EMBL" id="KE503208">
    <property type="protein sequence ID" value="EPX70614.1"/>
    <property type="molecule type" value="Genomic_DNA"/>
</dbReference>
<dbReference type="GO" id="GO:0005730">
    <property type="term" value="C:nucleolus"/>
    <property type="evidence" value="ECO:0007669"/>
    <property type="project" value="EnsemblFungi"/>
</dbReference>
<dbReference type="InterPro" id="IPR003000">
    <property type="entry name" value="Sirtuin"/>
</dbReference>
<dbReference type="PANTHER" id="PTHR11085">
    <property type="entry name" value="NAD-DEPENDENT PROTEIN DEACYLASE SIRTUIN-5, MITOCHONDRIAL-RELATED"/>
    <property type="match status" value="1"/>
</dbReference>
<protein>
    <submittedName>
        <fullName evidence="7">Sir2 family histone deacetylase Hst4</fullName>
    </submittedName>
</protein>
<dbReference type="InterPro" id="IPR026591">
    <property type="entry name" value="Sirtuin_cat_small_dom_sf"/>
</dbReference>
<keyword evidence="8" id="KW-1185">Reference proteome</keyword>
<dbReference type="GO" id="GO:0046872">
    <property type="term" value="F:metal ion binding"/>
    <property type="evidence" value="ECO:0007669"/>
    <property type="project" value="UniProtKB-KW"/>
</dbReference>
<feature type="region of interest" description="Disordered" evidence="5">
    <location>
        <begin position="369"/>
        <end position="389"/>
    </location>
</feature>
<dbReference type="SUPFAM" id="SSF52467">
    <property type="entry name" value="DHS-like NAD/FAD-binding domain"/>
    <property type="match status" value="1"/>
</dbReference>
<dbReference type="AlphaFoldDB" id="S9R943"/>
<evidence type="ECO:0000256" key="5">
    <source>
        <dbReference type="SAM" id="MobiDB-lite"/>
    </source>
</evidence>
<dbReference type="GO" id="GO:1990414">
    <property type="term" value="P:replication-born double-strand break repair via sister chromatid exchange"/>
    <property type="evidence" value="ECO:0007669"/>
    <property type="project" value="TreeGrafter"/>
</dbReference>
<accession>S9R943</accession>
<dbReference type="OrthoDB" id="2919105at2759"/>
<dbReference type="RefSeq" id="XP_013020638.1">
    <property type="nucleotide sequence ID" value="XM_013165184.1"/>
</dbReference>
<dbReference type="Gene3D" id="3.40.50.1220">
    <property type="entry name" value="TPP-binding domain"/>
    <property type="match status" value="1"/>
</dbReference>
<dbReference type="GO" id="GO:0006282">
    <property type="term" value="P:regulation of DNA repair"/>
    <property type="evidence" value="ECO:0007669"/>
    <property type="project" value="TreeGrafter"/>
</dbReference>
<evidence type="ECO:0000256" key="4">
    <source>
        <dbReference type="PROSITE-ProRule" id="PRU00236"/>
    </source>
</evidence>
<dbReference type="GO" id="GO:0033553">
    <property type="term" value="C:rDNA heterochromatin"/>
    <property type="evidence" value="ECO:0007669"/>
    <property type="project" value="EnsemblFungi"/>
</dbReference>
<dbReference type="GO" id="GO:0031934">
    <property type="term" value="C:mating-type region heterochromatin"/>
    <property type="evidence" value="ECO:0007669"/>
    <property type="project" value="EnsemblFungi"/>
</dbReference>
<keyword evidence="4" id="KW-0862">Zinc</keyword>
<dbReference type="GO" id="GO:0070403">
    <property type="term" value="F:NAD+ binding"/>
    <property type="evidence" value="ECO:0007669"/>
    <property type="project" value="InterPro"/>
</dbReference>
<name>S9R943_SCHOY</name>
<evidence type="ECO:0000256" key="3">
    <source>
        <dbReference type="ARBA" id="ARBA00023027"/>
    </source>
</evidence>
<proteinExistence type="inferred from homology"/>
<dbReference type="InterPro" id="IPR026590">
    <property type="entry name" value="Ssirtuin_cat_dom"/>
</dbReference>